<evidence type="ECO:0000256" key="3">
    <source>
        <dbReference type="ARBA" id="ARBA00022475"/>
    </source>
</evidence>
<organism evidence="10 11">
    <name type="scientific">Nonomuraea mangrovi</name>
    <dbReference type="NCBI Taxonomy" id="2316207"/>
    <lineage>
        <taxon>Bacteria</taxon>
        <taxon>Bacillati</taxon>
        <taxon>Actinomycetota</taxon>
        <taxon>Actinomycetes</taxon>
        <taxon>Streptosporangiales</taxon>
        <taxon>Streptosporangiaceae</taxon>
        <taxon>Nonomuraea</taxon>
    </lineage>
</organism>
<dbReference type="InterPro" id="IPR020846">
    <property type="entry name" value="MFS_dom"/>
</dbReference>
<feature type="region of interest" description="Disordered" evidence="7">
    <location>
        <begin position="168"/>
        <end position="188"/>
    </location>
</feature>
<name>A0ABW4T2D6_9ACTN</name>
<keyword evidence="3" id="KW-1003">Cell membrane</keyword>
<evidence type="ECO:0000256" key="8">
    <source>
        <dbReference type="SAM" id="Phobius"/>
    </source>
</evidence>
<keyword evidence="4 8" id="KW-0812">Transmembrane</keyword>
<dbReference type="Pfam" id="PF07690">
    <property type="entry name" value="MFS_1"/>
    <property type="match status" value="1"/>
</dbReference>
<evidence type="ECO:0000259" key="9">
    <source>
        <dbReference type="PROSITE" id="PS50850"/>
    </source>
</evidence>
<keyword evidence="5 8" id="KW-1133">Transmembrane helix</keyword>
<dbReference type="PANTHER" id="PTHR42718:SF47">
    <property type="entry name" value="METHYL VIOLOGEN RESISTANCE PROTEIN SMVA"/>
    <property type="match status" value="1"/>
</dbReference>
<dbReference type="Proteomes" id="UP001597368">
    <property type="component" value="Unassembled WGS sequence"/>
</dbReference>
<feature type="compositionally biased region" description="Low complexity" evidence="7">
    <location>
        <begin position="172"/>
        <end position="182"/>
    </location>
</feature>
<dbReference type="EMBL" id="JBHUFV010000043">
    <property type="protein sequence ID" value="MFD1935389.1"/>
    <property type="molecule type" value="Genomic_DNA"/>
</dbReference>
<feature type="transmembrane region" description="Helical" evidence="8">
    <location>
        <begin position="107"/>
        <end position="132"/>
    </location>
</feature>
<feature type="transmembrane region" description="Helical" evidence="8">
    <location>
        <begin position="81"/>
        <end position="101"/>
    </location>
</feature>
<protein>
    <submittedName>
        <fullName evidence="10">MFS transporter</fullName>
    </submittedName>
</protein>
<evidence type="ECO:0000256" key="1">
    <source>
        <dbReference type="ARBA" id="ARBA00004651"/>
    </source>
</evidence>
<sequence length="188" mass="19612">MRAVVRSLVAMGTVGDRLGHERILLLGPVAFTAASVIAACSPSASPLIGARAVQGVAAAALAPSSPALIRTLFTDVRQRTLAITIWMMAFMGGGALGPLVGGVLLQYFWWGAVFLLAIPAMALLLVTGPFLIPESHASNSGRLQQRCSWCSTCPRWRPACGSCPPRSPAPSWPWWSPASPAGSAPPPS</sequence>
<evidence type="ECO:0000256" key="4">
    <source>
        <dbReference type="ARBA" id="ARBA00022692"/>
    </source>
</evidence>
<dbReference type="InterPro" id="IPR036259">
    <property type="entry name" value="MFS_trans_sf"/>
</dbReference>
<feature type="domain" description="Major facilitator superfamily (MFS) profile" evidence="9">
    <location>
        <begin position="1"/>
        <end position="188"/>
    </location>
</feature>
<evidence type="ECO:0000256" key="6">
    <source>
        <dbReference type="ARBA" id="ARBA00023136"/>
    </source>
</evidence>
<dbReference type="InterPro" id="IPR011701">
    <property type="entry name" value="MFS"/>
</dbReference>
<keyword evidence="6 8" id="KW-0472">Membrane</keyword>
<accession>A0ABW4T2D6</accession>
<proteinExistence type="predicted"/>
<dbReference type="PANTHER" id="PTHR42718">
    <property type="entry name" value="MAJOR FACILITATOR SUPERFAMILY MULTIDRUG TRANSPORTER MFSC"/>
    <property type="match status" value="1"/>
</dbReference>
<dbReference type="Gene3D" id="1.20.1720.10">
    <property type="entry name" value="Multidrug resistance protein D"/>
    <property type="match status" value="1"/>
</dbReference>
<evidence type="ECO:0000256" key="2">
    <source>
        <dbReference type="ARBA" id="ARBA00022448"/>
    </source>
</evidence>
<dbReference type="RefSeq" id="WP_379575508.1">
    <property type="nucleotide sequence ID" value="NZ_JBHUFV010000043.1"/>
</dbReference>
<evidence type="ECO:0000313" key="11">
    <source>
        <dbReference type="Proteomes" id="UP001597368"/>
    </source>
</evidence>
<comment type="subcellular location">
    <subcellularLocation>
        <location evidence="1">Cell membrane</location>
        <topology evidence="1">Multi-pass membrane protein</topology>
    </subcellularLocation>
</comment>
<gene>
    <name evidence="10" type="ORF">ACFSKW_28330</name>
</gene>
<dbReference type="PROSITE" id="PS50850">
    <property type="entry name" value="MFS"/>
    <property type="match status" value="1"/>
</dbReference>
<keyword evidence="2" id="KW-0813">Transport</keyword>
<evidence type="ECO:0000256" key="5">
    <source>
        <dbReference type="ARBA" id="ARBA00022989"/>
    </source>
</evidence>
<evidence type="ECO:0000256" key="7">
    <source>
        <dbReference type="SAM" id="MobiDB-lite"/>
    </source>
</evidence>
<reference evidence="11" key="1">
    <citation type="journal article" date="2019" name="Int. J. Syst. Evol. Microbiol.">
        <title>The Global Catalogue of Microorganisms (GCM) 10K type strain sequencing project: providing services to taxonomists for standard genome sequencing and annotation.</title>
        <authorList>
            <consortium name="The Broad Institute Genomics Platform"/>
            <consortium name="The Broad Institute Genome Sequencing Center for Infectious Disease"/>
            <person name="Wu L."/>
            <person name="Ma J."/>
        </authorList>
    </citation>
    <scope>NUCLEOTIDE SEQUENCE [LARGE SCALE GENOMIC DNA]</scope>
    <source>
        <strain evidence="11">ICMP 6774ER</strain>
    </source>
</reference>
<comment type="caution">
    <text evidence="10">The sequence shown here is derived from an EMBL/GenBank/DDBJ whole genome shotgun (WGS) entry which is preliminary data.</text>
</comment>
<keyword evidence="11" id="KW-1185">Reference proteome</keyword>
<dbReference type="SUPFAM" id="SSF103473">
    <property type="entry name" value="MFS general substrate transporter"/>
    <property type="match status" value="1"/>
</dbReference>
<evidence type="ECO:0000313" key="10">
    <source>
        <dbReference type="EMBL" id="MFD1935389.1"/>
    </source>
</evidence>